<feature type="compositionally biased region" description="Low complexity" evidence="1">
    <location>
        <begin position="98"/>
        <end position="109"/>
    </location>
</feature>
<reference evidence="3" key="1">
    <citation type="journal article" date="2017" name="Cell">
        <title>Insights into land plant evolution garnered from the Marchantia polymorpha genome.</title>
        <authorList>
            <person name="Bowman J.L."/>
            <person name="Kohchi T."/>
            <person name="Yamato K.T."/>
            <person name="Jenkins J."/>
            <person name="Shu S."/>
            <person name="Ishizaki K."/>
            <person name="Yamaoka S."/>
            <person name="Nishihama R."/>
            <person name="Nakamura Y."/>
            <person name="Berger F."/>
            <person name="Adam C."/>
            <person name="Aki S.S."/>
            <person name="Althoff F."/>
            <person name="Araki T."/>
            <person name="Arteaga-Vazquez M.A."/>
            <person name="Balasubrmanian S."/>
            <person name="Barry K."/>
            <person name="Bauer D."/>
            <person name="Boehm C.R."/>
            <person name="Briginshaw L."/>
            <person name="Caballero-Perez J."/>
            <person name="Catarino B."/>
            <person name="Chen F."/>
            <person name="Chiyoda S."/>
            <person name="Chovatia M."/>
            <person name="Davies K.M."/>
            <person name="Delmans M."/>
            <person name="Demura T."/>
            <person name="Dierschke T."/>
            <person name="Dolan L."/>
            <person name="Dorantes-Acosta A.E."/>
            <person name="Eklund D.M."/>
            <person name="Florent S.N."/>
            <person name="Flores-Sandoval E."/>
            <person name="Fujiyama A."/>
            <person name="Fukuzawa H."/>
            <person name="Galik B."/>
            <person name="Grimanelli D."/>
            <person name="Grimwood J."/>
            <person name="Grossniklaus U."/>
            <person name="Hamada T."/>
            <person name="Haseloff J."/>
            <person name="Hetherington A.J."/>
            <person name="Higo A."/>
            <person name="Hirakawa Y."/>
            <person name="Hundley H.N."/>
            <person name="Ikeda Y."/>
            <person name="Inoue K."/>
            <person name="Inoue S.I."/>
            <person name="Ishida S."/>
            <person name="Jia Q."/>
            <person name="Kakita M."/>
            <person name="Kanazawa T."/>
            <person name="Kawai Y."/>
            <person name="Kawashima T."/>
            <person name="Kennedy M."/>
            <person name="Kinose K."/>
            <person name="Kinoshita T."/>
            <person name="Kohara Y."/>
            <person name="Koide E."/>
            <person name="Komatsu K."/>
            <person name="Kopischke S."/>
            <person name="Kubo M."/>
            <person name="Kyozuka J."/>
            <person name="Lagercrantz U."/>
            <person name="Lin S.S."/>
            <person name="Lindquist E."/>
            <person name="Lipzen A.M."/>
            <person name="Lu C.W."/>
            <person name="De Luna E."/>
            <person name="Martienssen R.A."/>
            <person name="Minamino N."/>
            <person name="Mizutani M."/>
            <person name="Mizutani M."/>
            <person name="Mochizuki N."/>
            <person name="Monte I."/>
            <person name="Mosher R."/>
            <person name="Nagasaki H."/>
            <person name="Nakagami H."/>
            <person name="Naramoto S."/>
            <person name="Nishitani K."/>
            <person name="Ohtani M."/>
            <person name="Okamoto T."/>
            <person name="Okumura M."/>
            <person name="Phillips J."/>
            <person name="Pollak B."/>
            <person name="Reinders A."/>
            <person name="Rovekamp M."/>
            <person name="Sano R."/>
            <person name="Sawa S."/>
            <person name="Schmid M.W."/>
            <person name="Shirakawa M."/>
            <person name="Solano R."/>
            <person name="Spunde A."/>
            <person name="Suetsugu N."/>
            <person name="Sugano S."/>
            <person name="Sugiyama A."/>
            <person name="Sun R."/>
            <person name="Suzuki Y."/>
            <person name="Takenaka M."/>
            <person name="Takezawa D."/>
            <person name="Tomogane H."/>
            <person name="Tsuzuki M."/>
            <person name="Ueda T."/>
            <person name="Umeda M."/>
            <person name="Ward J.M."/>
            <person name="Watanabe Y."/>
            <person name="Yazaki K."/>
            <person name="Yokoyama R."/>
            <person name="Yoshitake Y."/>
            <person name="Yotsui I."/>
            <person name="Zachgo S."/>
            <person name="Schmutz J."/>
        </authorList>
    </citation>
    <scope>NUCLEOTIDE SEQUENCE [LARGE SCALE GENOMIC DNA]</scope>
    <source>
        <strain evidence="3">Tak-1</strain>
    </source>
</reference>
<organism evidence="2 3">
    <name type="scientific">Marchantia polymorpha</name>
    <name type="common">Common liverwort</name>
    <name type="synonym">Marchantia aquatica</name>
    <dbReference type="NCBI Taxonomy" id="3197"/>
    <lineage>
        <taxon>Eukaryota</taxon>
        <taxon>Viridiplantae</taxon>
        <taxon>Streptophyta</taxon>
        <taxon>Embryophyta</taxon>
        <taxon>Marchantiophyta</taxon>
        <taxon>Marchantiopsida</taxon>
        <taxon>Marchantiidae</taxon>
        <taxon>Marchantiales</taxon>
        <taxon>Marchantiaceae</taxon>
        <taxon>Marchantia</taxon>
    </lineage>
</organism>
<feature type="region of interest" description="Disordered" evidence="1">
    <location>
        <begin position="1"/>
        <end position="40"/>
    </location>
</feature>
<proteinExistence type="predicted"/>
<name>A0A2R6WDF1_MARPO</name>
<dbReference type="EMBL" id="KZ772778">
    <property type="protein sequence ID" value="PTQ31862.1"/>
    <property type="molecule type" value="Genomic_DNA"/>
</dbReference>
<evidence type="ECO:0000313" key="3">
    <source>
        <dbReference type="Proteomes" id="UP000244005"/>
    </source>
</evidence>
<feature type="compositionally biased region" description="Basic and acidic residues" evidence="1">
    <location>
        <begin position="1"/>
        <end position="15"/>
    </location>
</feature>
<protein>
    <submittedName>
        <fullName evidence="2">Uncharacterized protein</fullName>
    </submittedName>
</protein>
<evidence type="ECO:0000256" key="1">
    <source>
        <dbReference type="SAM" id="MobiDB-lite"/>
    </source>
</evidence>
<feature type="region of interest" description="Disordered" evidence="1">
    <location>
        <begin position="59"/>
        <end position="111"/>
    </location>
</feature>
<sequence>MQDWEKSRRLGERTEGLAPVPSFLPASPPSSTPLAHTSIPLPSAVRPAHHIAAIHIRASSPAAAGIRSDGRQTRPAAAGGRGRGRAELLMGGGGGRAAGSPQQQQQRRGTVATEACLRGGQPHFPLSFFS</sequence>
<dbReference type="Proteomes" id="UP000244005">
    <property type="component" value="Unassembled WGS sequence"/>
</dbReference>
<keyword evidence="3" id="KW-1185">Reference proteome</keyword>
<evidence type="ECO:0000313" key="2">
    <source>
        <dbReference type="EMBL" id="PTQ31862.1"/>
    </source>
</evidence>
<dbReference type="AlphaFoldDB" id="A0A2R6WDF1"/>
<accession>A0A2R6WDF1</accession>
<gene>
    <name evidence="2" type="ORF">MARPO_0106s0047</name>
</gene>